<dbReference type="InterPro" id="IPR050194">
    <property type="entry name" value="Glycosyltransferase_grp1"/>
</dbReference>
<proteinExistence type="predicted"/>
<dbReference type="AlphaFoldDB" id="A0A2M8LEJ3"/>
<dbReference type="PANTHER" id="PTHR45947">
    <property type="entry name" value="SULFOQUINOVOSYL TRANSFERASE SQD2"/>
    <property type="match status" value="1"/>
</dbReference>
<accession>A0A2M8LEJ3</accession>
<name>A0A2M8LEJ3_9BACT</name>
<feature type="domain" description="Glycosyltransferase subfamily 4-like N-terminal" evidence="1">
    <location>
        <begin position="16"/>
        <end position="214"/>
    </location>
</feature>
<sequence>MKVLTVSNLYRPYSRGGAETVVQTMSEGFQEAGWQVSILTTTPFAGSKSFRAELSLEGKESVYRFFPLNLFSYAFIGKHSMLARALWGMIDICNLHSYVVARRVLSREQPDLVVTHNLRGLGYLLPRLFAKHAKRYVHIVHDVQLVEPSGLLFSGEEARRLRSPLRRVYRLLTRYLFSSIPITIFPSQFLNDFYTRYGLFSKTKKVVLPNAAPTSNQKKKGHDGINFVYIGQIEKQKGITVLLEAWSQMKHENCRLLLVGAGSYLSAVQKAATRDTSIIASGFLTQEQLDAIWEVADVFVYPSLLLENCPRSIIEALSRGVLVVASDSGGMAELTALSSGIKMVPAGDSGALAKALFESIDSTKVGDSVAPVVFATPKEYIEKLIDLTQKT</sequence>
<dbReference type="EMBL" id="PFET01000009">
    <property type="protein sequence ID" value="PJE75857.1"/>
    <property type="molecule type" value="Genomic_DNA"/>
</dbReference>
<dbReference type="GO" id="GO:0016757">
    <property type="term" value="F:glycosyltransferase activity"/>
    <property type="evidence" value="ECO:0007669"/>
    <property type="project" value="TreeGrafter"/>
</dbReference>
<evidence type="ECO:0000259" key="1">
    <source>
        <dbReference type="Pfam" id="PF13439"/>
    </source>
</evidence>
<comment type="caution">
    <text evidence="2">The sequence shown here is derived from an EMBL/GenBank/DDBJ whole genome shotgun (WGS) entry which is preliminary data.</text>
</comment>
<gene>
    <name evidence="2" type="ORF">COV04_02845</name>
</gene>
<dbReference type="Proteomes" id="UP000231152">
    <property type="component" value="Unassembled WGS sequence"/>
</dbReference>
<evidence type="ECO:0000313" key="3">
    <source>
        <dbReference type="Proteomes" id="UP000231152"/>
    </source>
</evidence>
<organism evidence="2 3">
    <name type="scientific">Candidatus Uhrbacteria bacterium CG10_big_fil_rev_8_21_14_0_10_48_11</name>
    <dbReference type="NCBI Taxonomy" id="1975037"/>
    <lineage>
        <taxon>Bacteria</taxon>
        <taxon>Candidatus Uhriibacteriota</taxon>
    </lineage>
</organism>
<dbReference type="PANTHER" id="PTHR45947:SF13">
    <property type="entry name" value="TRANSFERASE"/>
    <property type="match status" value="1"/>
</dbReference>
<dbReference type="Pfam" id="PF13692">
    <property type="entry name" value="Glyco_trans_1_4"/>
    <property type="match status" value="1"/>
</dbReference>
<protein>
    <recommendedName>
        <fullName evidence="1">Glycosyltransferase subfamily 4-like N-terminal domain-containing protein</fullName>
    </recommendedName>
</protein>
<dbReference type="InterPro" id="IPR028098">
    <property type="entry name" value="Glyco_trans_4-like_N"/>
</dbReference>
<dbReference type="Gene3D" id="3.40.50.2000">
    <property type="entry name" value="Glycogen Phosphorylase B"/>
    <property type="match status" value="2"/>
</dbReference>
<reference evidence="2 3" key="1">
    <citation type="submission" date="2017-09" db="EMBL/GenBank/DDBJ databases">
        <title>Depth-based differentiation of microbial function through sediment-hosted aquifers and enrichment of novel symbionts in the deep terrestrial subsurface.</title>
        <authorList>
            <person name="Probst A.J."/>
            <person name="Ladd B."/>
            <person name="Jarett J.K."/>
            <person name="Geller-Mcgrath D.E."/>
            <person name="Sieber C.M."/>
            <person name="Emerson J.B."/>
            <person name="Anantharaman K."/>
            <person name="Thomas B.C."/>
            <person name="Malmstrom R."/>
            <person name="Stieglmeier M."/>
            <person name="Klingl A."/>
            <person name="Woyke T."/>
            <person name="Ryan C.M."/>
            <person name="Banfield J.F."/>
        </authorList>
    </citation>
    <scope>NUCLEOTIDE SEQUENCE [LARGE SCALE GENOMIC DNA]</scope>
    <source>
        <strain evidence="2">CG10_big_fil_rev_8_21_14_0_10_48_11</strain>
    </source>
</reference>
<dbReference type="SUPFAM" id="SSF53756">
    <property type="entry name" value="UDP-Glycosyltransferase/glycogen phosphorylase"/>
    <property type="match status" value="1"/>
</dbReference>
<dbReference type="Pfam" id="PF13439">
    <property type="entry name" value="Glyco_transf_4"/>
    <property type="match status" value="1"/>
</dbReference>
<evidence type="ECO:0000313" key="2">
    <source>
        <dbReference type="EMBL" id="PJE75857.1"/>
    </source>
</evidence>